<proteinExistence type="inferred from homology"/>
<feature type="compositionally biased region" description="Basic and acidic residues" evidence="2">
    <location>
        <begin position="356"/>
        <end position="371"/>
    </location>
</feature>
<dbReference type="PANTHER" id="PTHR34847:SF1">
    <property type="entry name" value="NODULATION PROTEIN U"/>
    <property type="match status" value="1"/>
</dbReference>
<gene>
    <name evidence="5" type="ORF">Drose_14710</name>
</gene>
<sequence length="615" mass="68052">MTGAVLGISAFYHDSAAAVVSEDGILAAAQEERFSRRRHDSGFPAEAVRYCLGEGGLKLGDLDSVAYYEQPARKFRRVLWTYAATAPRGWSSYQQVLPQWLGWKARTVATVRHRLSALDLGPVPGIRCFQHHESHAGSAFLPSPYESAAVLCVDGVGEWATTTIWRGAGARVEPLAELRFPHSLGLLYSAFTYFCGFKVDSGEYKVMGLAPYGRPVYAPMIRERLVDIRPDGSFRLDLRYFEFLYGQVMTGRRFEELFGGPRRMPEAELTEREFDLAASVQQVTEEIMLNLARAARARTGEARLCLAGGVALNCVANGRIVEEGLFDEVWVQPAAGDAGGALGAAMLAVPGGGRAHLGERPHRGRRRDGMRGARLGPSVDNDRVQAYLDAHALPYTRLEPAQLSRRVARDLADGKVVGWFQGRMEFGPRALGARSILGDARDPGMQSTMNLKIKFRESFRPFAPVVLAEDAAEYFQLRQPSPYMLIVAPVAGRQRLADRAAEDARGIALLRVHRSSIPAVTHVDFSARVQTVDSDADPSLYRLLRDFKDHTGCPVLVNTSFNVRGEPIVATPADAYRCFMRTGIDELVMNDFLLEKDTQPEFTEQGDWRDEIPLD</sequence>
<feature type="region of interest" description="Disordered" evidence="2">
    <location>
        <begin position="353"/>
        <end position="374"/>
    </location>
</feature>
<dbReference type="Gene3D" id="3.90.870.20">
    <property type="entry name" value="Carbamoyltransferase, C-terminal domain"/>
    <property type="match status" value="1"/>
</dbReference>
<dbReference type="Proteomes" id="UP001058271">
    <property type="component" value="Chromosome"/>
</dbReference>
<dbReference type="SUPFAM" id="SSF53067">
    <property type="entry name" value="Actin-like ATPase domain"/>
    <property type="match status" value="1"/>
</dbReference>
<dbReference type="Gene3D" id="3.30.420.40">
    <property type="match status" value="2"/>
</dbReference>
<name>A0ABY5ZBG3_9ACTN</name>
<protein>
    <submittedName>
        <fullName evidence="5">Carbamoyltransferase</fullName>
    </submittedName>
</protein>
<feature type="domain" description="Carbamoyltransferase" evidence="3">
    <location>
        <begin position="5"/>
        <end position="346"/>
    </location>
</feature>
<organism evidence="5 6">
    <name type="scientific">Dactylosporangium roseum</name>
    <dbReference type="NCBI Taxonomy" id="47989"/>
    <lineage>
        <taxon>Bacteria</taxon>
        <taxon>Bacillati</taxon>
        <taxon>Actinomycetota</taxon>
        <taxon>Actinomycetes</taxon>
        <taxon>Micromonosporales</taxon>
        <taxon>Micromonosporaceae</taxon>
        <taxon>Dactylosporangium</taxon>
    </lineage>
</organism>
<evidence type="ECO:0000256" key="2">
    <source>
        <dbReference type="SAM" id="MobiDB-lite"/>
    </source>
</evidence>
<dbReference type="RefSeq" id="WP_260728775.1">
    <property type="nucleotide sequence ID" value="NZ_BAAABS010000004.1"/>
</dbReference>
<accession>A0ABY5ZBG3</accession>
<dbReference type="EMBL" id="CP073721">
    <property type="protein sequence ID" value="UWZ39371.1"/>
    <property type="molecule type" value="Genomic_DNA"/>
</dbReference>
<evidence type="ECO:0000313" key="6">
    <source>
        <dbReference type="Proteomes" id="UP001058271"/>
    </source>
</evidence>
<reference evidence="5" key="1">
    <citation type="submission" date="2021-04" db="EMBL/GenBank/DDBJ databases">
        <title>Biosynthetic gene clusters of Dactylosporangioum roseum.</title>
        <authorList>
            <person name="Hartkoorn R.C."/>
            <person name="Beaudoing E."/>
            <person name="Hot D."/>
            <person name="Moureu S."/>
        </authorList>
    </citation>
    <scope>NUCLEOTIDE SEQUENCE</scope>
    <source>
        <strain evidence="5">NRRL B-16295</strain>
    </source>
</reference>
<evidence type="ECO:0000259" key="3">
    <source>
        <dbReference type="Pfam" id="PF02543"/>
    </source>
</evidence>
<dbReference type="CDD" id="cd24098">
    <property type="entry name" value="ASKHA_NBD_TobZ_N"/>
    <property type="match status" value="1"/>
</dbReference>
<keyword evidence="6" id="KW-1185">Reference proteome</keyword>
<evidence type="ECO:0000256" key="1">
    <source>
        <dbReference type="ARBA" id="ARBA00006129"/>
    </source>
</evidence>
<dbReference type="Pfam" id="PF16861">
    <property type="entry name" value="Carbam_trans_C"/>
    <property type="match status" value="1"/>
</dbReference>
<dbReference type="InterPro" id="IPR051338">
    <property type="entry name" value="NodU/CmcH_Carbamoyltrnsfr"/>
</dbReference>
<feature type="domain" description="Carbamoyltransferase C-terminal" evidence="4">
    <location>
        <begin position="408"/>
        <end position="596"/>
    </location>
</feature>
<evidence type="ECO:0000313" key="5">
    <source>
        <dbReference type="EMBL" id="UWZ39371.1"/>
    </source>
</evidence>
<dbReference type="PANTHER" id="PTHR34847">
    <property type="entry name" value="NODULATION PROTEIN U"/>
    <property type="match status" value="1"/>
</dbReference>
<evidence type="ECO:0000259" key="4">
    <source>
        <dbReference type="Pfam" id="PF16861"/>
    </source>
</evidence>
<dbReference type="InterPro" id="IPR043129">
    <property type="entry name" value="ATPase_NBD"/>
</dbReference>
<dbReference type="Pfam" id="PF02543">
    <property type="entry name" value="Carbam_trans_N"/>
    <property type="match status" value="1"/>
</dbReference>
<dbReference type="InterPro" id="IPR003696">
    <property type="entry name" value="Carbtransf_dom"/>
</dbReference>
<dbReference type="InterPro" id="IPR031730">
    <property type="entry name" value="Carbam_trans_C"/>
</dbReference>
<comment type="similarity">
    <text evidence="1">Belongs to the NodU/CmcH family.</text>
</comment>
<dbReference type="InterPro" id="IPR038152">
    <property type="entry name" value="Carbam_trans_C_sf"/>
</dbReference>